<keyword evidence="4" id="KW-1185">Reference proteome</keyword>
<dbReference type="EMBL" id="JH711576">
    <property type="protein sequence ID" value="EIW82819.1"/>
    <property type="molecule type" value="Genomic_DNA"/>
</dbReference>
<evidence type="ECO:0000256" key="2">
    <source>
        <dbReference type="SAM" id="Phobius"/>
    </source>
</evidence>
<feature type="transmembrane region" description="Helical" evidence="2">
    <location>
        <begin position="171"/>
        <end position="193"/>
    </location>
</feature>
<gene>
    <name evidence="3" type="ORF">CONPUDRAFT_151876</name>
</gene>
<evidence type="ECO:0000256" key="1">
    <source>
        <dbReference type="SAM" id="MobiDB-lite"/>
    </source>
</evidence>
<feature type="transmembrane region" description="Helical" evidence="2">
    <location>
        <begin position="572"/>
        <end position="594"/>
    </location>
</feature>
<sequence>MSFHRHHASNGPDISDEALLQPNRRPNDDGWSEPMLKYPPQGSSSTVNTNAKQKTTLFGLTLGSLRWLCHGLHLLLFIVHIILIGIYVPHLEHRTVVAITESHNVLPIVLSASMQAFYTIYSTILVAITQRLGLLRILQRREKLTSLYDASGAWFGLGSAFLGLWNNFQLPASVISTCCIALYLLCVLVLHIASSSIIQFQTFNASTPATVSTRLGWPGPSANLTGYSSLGFGGPDWQRIGGLAPGISTIGQYNGKGLSGATLYDTLAVTLDNAGRAEVNATTIGFNCGLIPAGNMTIKTGQTGSATVQTGTVLEWDNLTAEQTGPYVTPWTDQILYNSIVTDMINGPTIDIVYTITTSLSPPSSSSATSLSKNFGVPMQWTYSDSGASKNKTVTTYWVGCGMVTSNGTVQINVRTNELVGDVPSVSVNKEWQSLPAGKVYAWDGLNMQTSNPSPQHDWLELALNNAPKSNITITDLENESYSISLLDYYLMYDLGIWNNTPSVLLTPGIIPSFPPDPSFTLDLQALQSGLAKNVAGLLWTAGQLTDGGYTPDIGAADVHQDVLAWRLNINLLPLLFAFFASLIMLVLAVYIAGVRTHDDPAVRGAGILEMLWLADRLPPLRQRLDGVAEPTVDNLRAAGMFEVCLAEKFREASGVVAKGESEGPGWGGRGEGEL</sequence>
<keyword evidence="2" id="KW-0472">Membrane</keyword>
<dbReference type="AlphaFoldDB" id="A0A5M3MUK9"/>
<dbReference type="RefSeq" id="XP_007766780.1">
    <property type="nucleotide sequence ID" value="XM_007768590.1"/>
</dbReference>
<dbReference type="GeneID" id="19202935"/>
<reference evidence="4" key="1">
    <citation type="journal article" date="2012" name="Science">
        <title>The Paleozoic origin of enzymatic lignin decomposition reconstructed from 31 fungal genomes.</title>
        <authorList>
            <person name="Floudas D."/>
            <person name="Binder M."/>
            <person name="Riley R."/>
            <person name="Barry K."/>
            <person name="Blanchette R.A."/>
            <person name="Henrissat B."/>
            <person name="Martinez A.T."/>
            <person name="Otillar R."/>
            <person name="Spatafora J.W."/>
            <person name="Yadav J.S."/>
            <person name="Aerts A."/>
            <person name="Benoit I."/>
            <person name="Boyd A."/>
            <person name="Carlson A."/>
            <person name="Copeland A."/>
            <person name="Coutinho P.M."/>
            <person name="de Vries R.P."/>
            <person name="Ferreira P."/>
            <person name="Findley K."/>
            <person name="Foster B."/>
            <person name="Gaskell J."/>
            <person name="Glotzer D."/>
            <person name="Gorecki P."/>
            <person name="Heitman J."/>
            <person name="Hesse C."/>
            <person name="Hori C."/>
            <person name="Igarashi K."/>
            <person name="Jurgens J.A."/>
            <person name="Kallen N."/>
            <person name="Kersten P."/>
            <person name="Kohler A."/>
            <person name="Kuees U."/>
            <person name="Kumar T.K.A."/>
            <person name="Kuo A."/>
            <person name="LaButti K."/>
            <person name="Larrondo L.F."/>
            <person name="Lindquist E."/>
            <person name="Ling A."/>
            <person name="Lombard V."/>
            <person name="Lucas S."/>
            <person name="Lundell T."/>
            <person name="Martin R."/>
            <person name="McLaughlin D.J."/>
            <person name="Morgenstern I."/>
            <person name="Morin E."/>
            <person name="Murat C."/>
            <person name="Nagy L.G."/>
            <person name="Nolan M."/>
            <person name="Ohm R.A."/>
            <person name="Patyshakuliyeva A."/>
            <person name="Rokas A."/>
            <person name="Ruiz-Duenas F.J."/>
            <person name="Sabat G."/>
            <person name="Salamov A."/>
            <person name="Samejima M."/>
            <person name="Schmutz J."/>
            <person name="Slot J.C."/>
            <person name="St John F."/>
            <person name="Stenlid J."/>
            <person name="Sun H."/>
            <person name="Sun S."/>
            <person name="Syed K."/>
            <person name="Tsang A."/>
            <person name="Wiebenga A."/>
            <person name="Young D."/>
            <person name="Pisabarro A."/>
            <person name="Eastwood D.C."/>
            <person name="Martin F."/>
            <person name="Cullen D."/>
            <person name="Grigoriev I.V."/>
            <person name="Hibbett D.S."/>
        </authorList>
    </citation>
    <scope>NUCLEOTIDE SEQUENCE [LARGE SCALE GENOMIC DNA]</scope>
    <source>
        <strain evidence="4">RWD-64-598 SS2</strain>
    </source>
</reference>
<organism evidence="3 4">
    <name type="scientific">Coniophora puteana (strain RWD-64-598)</name>
    <name type="common">Brown rot fungus</name>
    <dbReference type="NCBI Taxonomy" id="741705"/>
    <lineage>
        <taxon>Eukaryota</taxon>
        <taxon>Fungi</taxon>
        <taxon>Dikarya</taxon>
        <taxon>Basidiomycota</taxon>
        <taxon>Agaricomycotina</taxon>
        <taxon>Agaricomycetes</taxon>
        <taxon>Agaricomycetidae</taxon>
        <taxon>Boletales</taxon>
        <taxon>Coniophorineae</taxon>
        <taxon>Coniophoraceae</taxon>
        <taxon>Coniophora</taxon>
    </lineage>
</organism>
<keyword evidence="2" id="KW-1133">Transmembrane helix</keyword>
<proteinExistence type="predicted"/>
<evidence type="ECO:0000313" key="3">
    <source>
        <dbReference type="EMBL" id="EIW82819.1"/>
    </source>
</evidence>
<feature type="region of interest" description="Disordered" evidence="1">
    <location>
        <begin position="1"/>
        <end position="48"/>
    </location>
</feature>
<name>A0A5M3MUK9_CONPW</name>
<comment type="caution">
    <text evidence="3">The sequence shown here is derived from an EMBL/GenBank/DDBJ whole genome shotgun (WGS) entry which is preliminary data.</text>
</comment>
<evidence type="ECO:0000313" key="4">
    <source>
        <dbReference type="Proteomes" id="UP000053558"/>
    </source>
</evidence>
<keyword evidence="2" id="KW-0812">Transmembrane</keyword>
<dbReference type="Proteomes" id="UP000053558">
    <property type="component" value="Unassembled WGS sequence"/>
</dbReference>
<feature type="transmembrane region" description="Helical" evidence="2">
    <location>
        <begin position="108"/>
        <end position="127"/>
    </location>
</feature>
<protein>
    <submittedName>
        <fullName evidence="3">Uncharacterized protein</fullName>
    </submittedName>
</protein>
<accession>A0A5M3MUK9</accession>
<feature type="transmembrane region" description="Helical" evidence="2">
    <location>
        <begin position="67"/>
        <end position="88"/>
    </location>
</feature>
<dbReference type="KEGG" id="cput:CONPUDRAFT_151876"/>
<dbReference type="OrthoDB" id="2647100at2759"/>